<organism evidence="2 3">
    <name type="scientific">Dryococelus australis</name>
    <dbReference type="NCBI Taxonomy" id="614101"/>
    <lineage>
        <taxon>Eukaryota</taxon>
        <taxon>Metazoa</taxon>
        <taxon>Ecdysozoa</taxon>
        <taxon>Arthropoda</taxon>
        <taxon>Hexapoda</taxon>
        <taxon>Insecta</taxon>
        <taxon>Pterygota</taxon>
        <taxon>Neoptera</taxon>
        <taxon>Polyneoptera</taxon>
        <taxon>Phasmatodea</taxon>
        <taxon>Verophasmatodea</taxon>
        <taxon>Anareolatae</taxon>
        <taxon>Phasmatidae</taxon>
        <taxon>Eurycanthinae</taxon>
        <taxon>Dryococelus</taxon>
    </lineage>
</organism>
<keyword evidence="3" id="KW-1185">Reference proteome</keyword>
<sequence>MRRHRASASGRPPKKGHERGILGTTAADTSKRHSLRQQGLRGEGVREFPEETFGPTESSMHNSRMQKSGSDPAGIEPGTIWLEANSPAVTRPLWLSCNLMRGELCGYGAAPGIEGGGNRRSSRKLADMQHRPGTIPRCENPLTDPTRNRTRIALVGGECSSHSTTVAPLPCFSRGSPLFPTLHSRRCSPHAILHRIARQYIFKSRPNISTQLKKYFQLKNDPLAVGDHSRRRDDVRREMTQAGRREAPYQRFRKGRKSRCAAPSLKPGIPGRAGGAAQTGPSPPSRNHARRGAALHLPGPRHGRYPQRRTRGQFNTRRSSIQLRQSRRRSSPSQLLTYIFLHRLFTSSLRGNEVVPNDCTTVVVLGGRGGIVDRPLASYLGEQCPIPGRAAHGPSYVGIVPEDAAERRVLSGISQAPTFQRRSQDLDTLDLAVEEKSCSSQVNLKLSHLNRTWYTSSPSRLRFHSGNRHSDILPSTKVLPPAERGGAVVTHWTRIRKDPGSIPGLAFLISAFHGSPKSLQVNAGMGS</sequence>
<evidence type="ECO:0000313" key="2">
    <source>
        <dbReference type="EMBL" id="KAJ8872879.1"/>
    </source>
</evidence>
<feature type="compositionally biased region" description="Basic residues" evidence="1">
    <location>
        <begin position="1"/>
        <end position="17"/>
    </location>
</feature>
<protein>
    <submittedName>
        <fullName evidence="2">Uncharacterized protein</fullName>
    </submittedName>
</protein>
<feature type="compositionally biased region" description="Basic and acidic residues" evidence="1">
    <location>
        <begin position="227"/>
        <end position="248"/>
    </location>
</feature>
<evidence type="ECO:0000313" key="3">
    <source>
        <dbReference type="Proteomes" id="UP001159363"/>
    </source>
</evidence>
<feature type="compositionally biased region" description="Polar residues" evidence="1">
    <location>
        <begin position="55"/>
        <end position="69"/>
    </location>
</feature>
<proteinExistence type="predicted"/>
<dbReference type="Proteomes" id="UP001159363">
    <property type="component" value="Chromosome 10"/>
</dbReference>
<feature type="region of interest" description="Disordered" evidence="1">
    <location>
        <begin position="1"/>
        <end position="72"/>
    </location>
</feature>
<reference evidence="2 3" key="1">
    <citation type="submission" date="2023-02" db="EMBL/GenBank/DDBJ databases">
        <title>LHISI_Scaffold_Assembly.</title>
        <authorList>
            <person name="Stuart O.P."/>
            <person name="Cleave R."/>
            <person name="Magrath M.J.L."/>
            <person name="Mikheyev A.S."/>
        </authorList>
    </citation>
    <scope>NUCLEOTIDE SEQUENCE [LARGE SCALE GENOMIC DNA]</scope>
    <source>
        <strain evidence="2">Daus_M_001</strain>
        <tissue evidence="2">Leg muscle</tissue>
    </source>
</reference>
<gene>
    <name evidence="2" type="ORF">PR048_026495</name>
</gene>
<feature type="compositionally biased region" description="Basic residues" evidence="1">
    <location>
        <begin position="287"/>
        <end position="308"/>
    </location>
</feature>
<name>A0ABQ9GLJ0_9NEOP</name>
<accession>A0ABQ9GLJ0</accession>
<dbReference type="EMBL" id="JARBHB010000011">
    <property type="protein sequence ID" value="KAJ8872879.1"/>
    <property type="molecule type" value="Genomic_DNA"/>
</dbReference>
<feature type="region of interest" description="Disordered" evidence="1">
    <location>
        <begin position="225"/>
        <end position="308"/>
    </location>
</feature>
<evidence type="ECO:0000256" key="1">
    <source>
        <dbReference type="SAM" id="MobiDB-lite"/>
    </source>
</evidence>
<comment type="caution">
    <text evidence="2">The sequence shown here is derived from an EMBL/GenBank/DDBJ whole genome shotgun (WGS) entry which is preliminary data.</text>
</comment>